<keyword evidence="5 6" id="KW-0472">Membrane</keyword>
<keyword evidence="4 6" id="KW-1133">Transmembrane helix</keyword>
<dbReference type="EMBL" id="JBGOOT010000008">
    <property type="protein sequence ID" value="MEZ8195504.1"/>
    <property type="molecule type" value="Genomic_DNA"/>
</dbReference>
<dbReference type="InterPro" id="IPR007267">
    <property type="entry name" value="GtrA_DPMS_TM"/>
</dbReference>
<accession>A0ABV4M7K7</accession>
<evidence type="ECO:0000256" key="1">
    <source>
        <dbReference type="ARBA" id="ARBA00004141"/>
    </source>
</evidence>
<dbReference type="PANTHER" id="PTHR38459">
    <property type="entry name" value="PROPHAGE BACTOPRENOL-LINKED GLUCOSE TRANSLOCASE HOMOLOG"/>
    <property type="match status" value="1"/>
</dbReference>
<evidence type="ECO:0000256" key="5">
    <source>
        <dbReference type="ARBA" id="ARBA00023136"/>
    </source>
</evidence>
<evidence type="ECO:0000259" key="7">
    <source>
        <dbReference type="Pfam" id="PF04138"/>
    </source>
</evidence>
<evidence type="ECO:0000256" key="4">
    <source>
        <dbReference type="ARBA" id="ARBA00022989"/>
    </source>
</evidence>
<dbReference type="PANTHER" id="PTHR38459:SF1">
    <property type="entry name" value="PROPHAGE BACTOPRENOL-LINKED GLUCOSE TRANSLOCASE HOMOLOG"/>
    <property type="match status" value="1"/>
</dbReference>
<sequence length="132" mass="14783">MIQRLIKFSVVGGIGFIVDATIFATLNIFLHWDLMLIRTIAFIGAATTTWLGNRIYTFSDVEDAPRLQQWKKFILAASISAVPNFVVFKLSLEWIGPDGWYVYIALVLGVLAGMISNFLLSSRWVFKASSSC</sequence>
<dbReference type="RefSeq" id="WP_371730478.1">
    <property type="nucleotide sequence ID" value="NZ_JBGOOT010000008.1"/>
</dbReference>
<gene>
    <name evidence="8" type="ORF">ACED38_11520</name>
</gene>
<name>A0ABV4M7K7_9VIBR</name>
<reference evidence="8 9" key="1">
    <citation type="submission" date="2024-06" db="EMBL/GenBank/DDBJ databases">
        <authorList>
            <person name="Steensen K."/>
            <person name="Seneca J."/>
            <person name="Bartlau N."/>
            <person name="Yu A.X."/>
            <person name="Polz M.F."/>
        </authorList>
    </citation>
    <scope>NUCLEOTIDE SEQUENCE [LARGE SCALE GENOMIC DNA]</scope>
    <source>
        <strain evidence="8 9">FF146</strain>
    </source>
</reference>
<feature type="transmembrane region" description="Helical" evidence="6">
    <location>
        <begin position="7"/>
        <end position="29"/>
    </location>
</feature>
<dbReference type="Proteomes" id="UP001569153">
    <property type="component" value="Unassembled WGS sequence"/>
</dbReference>
<protein>
    <submittedName>
        <fullName evidence="8">GtrA family protein</fullName>
    </submittedName>
</protein>
<evidence type="ECO:0000313" key="9">
    <source>
        <dbReference type="Proteomes" id="UP001569153"/>
    </source>
</evidence>
<evidence type="ECO:0000256" key="3">
    <source>
        <dbReference type="ARBA" id="ARBA00022692"/>
    </source>
</evidence>
<evidence type="ECO:0000256" key="2">
    <source>
        <dbReference type="ARBA" id="ARBA00009399"/>
    </source>
</evidence>
<dbReference type="Pfam" id="PF04138">
    <property type="entry name" value="GtrA_DPMS_TM"/>
    <property type="match status" value="1"/>
</dbReference>
<evidence type="ECO:0000256" key="6">
    <source>
        <dbReference type="SAM" id="Phobius"/>
    </source>
</evidence>
<dbReference type="InterPro" id="IPR051401">
    <property type="entry name" value="GtrA_CellWall_Glycosyl"/>
</dbReference>
<evidence type="ECO:0000313" key="8">
    <source>
        <dbReference type="EMBL" id="MEZ8195504.1"/>
    </source>
</evidence>
<comment type="similarity">
    <text evidence="2">Belongs to the GtrA family.</text>
</comment>
<keyword evidence="9" id="KW-1185">Reference proteome</keyword>
<feature type="domain" description="GtrA/DPMS transmembrane" evidence="7">
    <location>
        <begin position="7"/>
        <end position="126"/>
    </location>
</feature>
<feature type="transmembrane region" description="Helical" evidence="6">
    <location>
        <begin position="100"/>
        <end position="120"/>
    </location>
</feature>
<proteinExistence type="inferred from homology"/>
<comment type="subcellular location">
    <subcellularLocation>
        <location evidence="1">Membrane</location>
        <topology evidence="1">Multi-pass membrane protein</topology>
    </subcellularLocation>
</comment>
<comment type="caution">
    <text evidence="8">The sequence shown here is derived from an EMBL/GenBank/DDBJ whole genome shotgun (WGS) entry which is preliminary data.</text>
</comment>
<feature type="transmembrane region" description="Helical" evidence="6">
    <location>
        <begin position="73"/>
        <end position="94"/>
    </location>
</feature>
<keyword evidence="3 6" id="KW-0812">Transmembrane</keyword>
<feature type="transmembrane region" description="Helical" evidence="6">
    <location>
        <begin position="35"/>
        <end position="52"/>
    </location>
</feature>
<organism evidence="8 9">
    <name type="scientific">Vibrio cortegadensis</name>
    <dbReference type="NCBI Taxonomy" id="1328770"/>
    <lineage>
        <taxon>Bacteria</taxon>
        <taxon>Pseudomonadati</taxon>
        <taxon>Pseudomonadota</taxon>
        <taxon>Gammaproteobacteria</taxon>
        <taxon>Vibrionales</taxon>
        <taxon>Vibrionaceae</taxon>
        <taxon>Vibrio</taxon>
    </lineage>
</organism>